<dbReference type="Pfam" id="PF20684">
    <property type="entry name" value="Fung_rhodopsin"/>
    <property type="match status" value="1"/>
</dbReference>
<feature type="domain" description="Rhodopsin" evidence="9">
    <location>
        <begin position="3"/>
        <end position="222"/>
    </location>
</feature>
<dbReference type="InterPro" id="IPR052337">
    <property type="entry name" value="SAT4-like"/>
</dbReference>
<evidence type="ECO:0000256" key="7">
    <source>
        <dbReference type="SAM" id="Phobius"/>
    </source>
</evidence>
<feature type="chain" id="PRO_5046342223" evidence="8">
    <location>
        <begin position="20"/>
        <end position="337"/>
    </location>
</feature>
<evidence type="ECO:0000256" key="8">
    <source>
        <dbReference type="SAM" id="SignalP"/>
    </source>
</evidence>
<name>A0ABR2XXK4_9PEZI</name>
<keyword evidence="4 7" id="KW-0472">Membrane</keyword>
<dbReference type="Proteomes" id="UP001465668">
    <property type="component" value="Unassembled WGS sequence"/>
</dbReference>
<keyword evidence="11" id="KW-1185">Reference proteome</keyword>
<evidence type="ECO:0000313" key="10">
    <source>
        <dbReference type="EMBL" id="KAK9778548.1"/>
    </source>
</evidence>
<comment type="similarity">
    <text evidence="5">Belongs to the SAT4 family.</text>
</comment>
<evidence type="ECO:0000256" key="5">
    <source>
        <dbReference type="ARBA" id="ARBA00038359"/>
    </source>
</evidence>
<feature type="transmembrane region" description="Helical" evidence="7">
    <location>
        <begin position="138"/>
        <end position="163"/>
    </location>
</feature>
<dbReference type="PANTHER" id="PTHR33048">
    <property type="entry name" value="PTH11-LIKE INTEGRAL MEMBRANE PROTEIN (AFU_ORTHOLOGUE AFUA_5G11245)"/>
    <property type="match status" value="1"/>
</dbReference>
<evidence type="ECO:0000313" key="11">
    <source>
        <dbReference type="Proteomes" id="UP001465668"/>
    </source>
</evidence>
<keyword evidence="8" id="KW-0732">Signal</keyword>
<feature type="region of interest" description="Disordered" evidence="6">
    <location>
        <begin position="309"/>
        <end position="337"/>
    </location>
</feature>
<organism evidence="10 11">
    <name type="scientific">Seiridium cardinale</name>
    <dbReference type="NCBI Taxonomy" id="138064"/>
    <lineage>
        <taxon>Eukaryota</taxon>
        <taxon>Fungi</taxon>
        <taxon>Dikarya</taxon>
        <taxon>Ascomycota</taxon>
        <taxon>Pezizomycotina</taxon>
        <taxon>Sordariomycetes</taxon>
        <taxon>Xylariomycetidae</taxon>
        <taxon>Amphisphaeriales</taxon>
        <taxon>Sporocadaceae</taxon>
        <taxon>Seiridium</taxon>
    </lineage>
</organism>
<dbReference type="InterPro" id="IPR049326">
    <property type="entry name" value="Rhodopsin_dom_fungi"/>
</dbReference>
<protein>
    <submittedName>
        <fullName evidence="10">Integral membrane protein</fullName>
    </submittedName>
</protein>
<accession>A0ABR2XXK4</accession>
<evidence type="ECO:0000256" key="3">
    <source>
        <dbReference type="ARBA" id="ARBA00022989"/>
    </source>
</evidence>
<keyword evidence="3 7" id="KW-1133">Transmembrane helix</keyword>
<feature type="transmembrane region" description="Helical" evidence="7">
    <location>
        <begin position="56"/>
        <end position="80"/>
    </location>
</feature>
<proteinExistence type="inferred from homology"/>
<keyword evidence="2 7" id="KW-0812">Transmembrane</keyword>
<feature type="compositionally biased region" description="Polar residues" evidence="6">
    <location>
        <begin position="309"/>
        <end position="324"/>
    </location>
</feature>
<comment type="subcellular location">
    <subcellularLocation>
        <location evidence="1">Membrane</location>
        <topology evidence="1">Multi-pass membrane protein</topology>
    </subcellularLocation>
</comment>
<feature type="transmembrane region" description="Helical" evidence="7">
    <location>
        <begin position="92"/>
        <end position="111"/>
    </location>
</feature>
<feature type="transmembrane region" description="Helical" evidence="7">
    <location>
        <begin position="175"/>
        <end position="193"/>
    </location>
</feature>
<evidence type="ECO:0000256" key="1">
    <source>
        <dbReference type="ARBA" id="ARBA00004141"/>
    </source>
</evidence>
<gene>
    <name evidence="10" type="ORF">SCAR479_04570</name>
</gene>
<evidence type="ECO:0000256" key="6">
    <source>
        <dbReference type="SAM" id="MobiDB-lite"/>
    </source>
</evidence>
<feature type="signal peptide" evidence="8">
    <location>
        <begin position="1"/>
        <end position="19"/>
    </location>
</feature>
<comment type="caution">
    <text evidence="10">The sequence shown here is derived from an EMBL/GenBank/DDBJ whole genome shotgun (WGS) entry which is preliminary data.</text>
</comment>
<evidence type="ECO:0000256" key="4">
    <source>
        <dbReference type="ARBA" id="ARBA00023136"/>
    </source>
</evidence>
<dbReference type="PANTHER" id="PTHR33048:SF47">
    <property type="entry name" value="INTEGRAL MEMBRANE PROTEIN-RELATED"/>
    <property type="match status" value="1"/>
</dbReference>
<dbReference type="EMBL" id="JARVKM010000015">
    <property type="protein sequence ID" value="KAK9778548.1"/>
    <property type="molecule type" value="Genomic_DNA"/>
</dbReference>
<reference evidence="10 11" key="1">
    <citation type="submission" date="2024-02" db="EMBL/GenBank/DDBJ databases">
        <title>First draft genome assembly of two strains of Seiridium cardinale.</title>
        <authorList>
            <person name="Emiliani G."/>
            <person name="Scali E."/>
        </authorList>
    </citation>
    <scope>NUCLEOTIDE SEQUENCE [LARGE SCALE GENOMIC DNA]</scope>
    <source>
        <strain evidence="10 11">BM-138-000479</strain>
    </source>
</reference>
<sequence length="337" mass="37531">MLFEDYLMLLALALHSGEAILIQLYSRYAYDLEAVEKGDLSKVRPDFFPNSRKACVAIGTSINLTIVGVLIVKLNFLLFFRRLGTNIPKFIIAWWAILIFTVAGAIAQLGMQEFGCFFRDITYIFSDHCTDAAAVKRIFFNAIFSATADALSDILIIGLPVAILWKSRISNRKKLILTFTFCLVFLTIAITIVRGSVFHQVYNSATSTGKGQMQSATFTWFWFYCEFSVGQRIREAAYKSAMRRGLRARARQLHDSVLETCKTLEGWSGSNAESLKMRGLPGVPTGLMTVDFGDDANWRKAVTMNDTSYTNISGERSESVQSVPGTLDATHAPGTAR</sequence>
<evidence type="ECO:0000256" key="2">
    <source>
        <dbReference type="ARBA" id="ARBA00022692"/>
    </source>
</evidence>
<evidence type="ECO:0000259" key="9">
    <source>
        <dbReference type="Pfam" id="PF20684"/>
    </source>
</evidence>